<dbReference type="GO" id="GO:0005829">
    <property type="term" value="C:cytosol"/>
    <property type="evidence" value="ECO:0007669"/>
    <property type="project" value="TreeGrafter"/>
</dbReference>
<evidence type="ECO:0000313" key="5">
    <source>
        <dbReference type="Proteomes" id="UP000309133"/>
    </source>
</evidence>
<dbReference type="OrthoDB" id="9786287at2"/>
<dbReference type="AlphaFoldDB" id="A0A4S4FIG8"/>
<dbReference type="Gene3D" id="3.40.225.10">
    <property type="entry name" value="Class II aldolase/adducin N-terminal domain"/>
    <property type="match status" value="1"/>
</dbReference>
<dbReference type="SUPFAM" id="SSF53639">
    <property type="entry name" value="AraD/HMP-PK domain-like"/>
    <property type="match status" value="1"/>
</dbReference>
<protein>
    <submittedName>
        <fullName evidence="4">Aldolase</fullName>
    </submittedName>
</protein>
<reference evidence="4 5" key="1">
    <citation type="submission" date="2019-04" db="EMBL/GenBank/DDBJ databases">
        <authorList>
            <person name="Jiang L."/>
        </authorList>
    </citation>
    <scope>NUCLEOTIDE SEQUENCE [LARGE SCALE GENOMIC DNA]</scope>
    <source>
        <strain evidence="4 5">YIM 131853</strain>
    </source>
</reference>
<dbReference type="InterPro" id="IPR050197">
    <property type="entry name" value="Aldolase_class_II_sugar_metab"/>
</dbReference>
<name>A0A4S4FIG8_9MICO</name>
<gene>
    <name evidence="4" type="ORF">E6C64_15925</name>
</gene>
<dbReference type="GO" id="GO:0046872">
    <property type="term" value="F:metal ion binding"/>
    <property type="evidence" value="ECO:0007669"/>
    <property type="project" value="UniProtKB-KW"/>
</dbReference>
<keyword evidence="5" id="KW-1185">Reference proteome</keyword>
<dbReference type="InterPro" id="IPR001303">
    <property type="entry name" value="Aldolase_II/adducin_N"/>
</dbReference>
<dbReference type="EMBL" id="SSSM01000005">
    <property type="protein sequence ID" value="THG30120.1"/>
    <property type="molecule type" value="Genomic_DNA"/>
</dbReference>
<dbReference type="SMART" id="SM01007">
    <property type="entry name" value="Aldolase_II"/>
    <property type="match status" value="1"/>
</dbReference>
<dbReference type="Proteomes" id="UP000309133">
    <property type="component" value="Unassembled WGS sequence"/>
</dbReference>
<keyword evidence="1" id="KW-0479">Metal-binding</keyword>
<comment type="caution">
    <text evidence="4">The sequence shown here is derived from an EMBL/GenBank/DDBJ whole genome shotgun (WGS) entry which is preliminary data.</text>
</comment>
<evidence type="ECO:0000313" key="4">
    <source>
        <dbReference type="EMBL" id="THG30120.1"/>
    </source>
</evidence>
<dbReference type="RefSeq" id="WP_136428559.1">
    <property type="nucleotide sequence ID" value="NZ_SSSM01000005.1"/>
</dbReference>
<feature type="domain" description="Class II aldolase/adducin N-terminal" evidence="3">
    <location>
        <begin position="12"/>
        <end position="190"/>
    </location>
</feature>
<organism evidence="4 5">
    <name type="scientific">Naasia lichenicola</name>
    <dbReference type="NCBI Taxonomy" id="2565933"/>
    <lineage>
        <taxon>Bacteria</taxon>
        <taxon>Bacillati</taxon>
        <taxon>Actinomycetota</taxon>
        <taxon>Actinomycetes</taxon>
        <taxon>Micrococcales</taxon>
        <taxon>Microbacteriaceae</taxon>
        <taxon>Naasia</taxon>
    </lineage>
</organism>
<dbReference type="PANTHER" id="PTHR22789">
    <property type="entry name" value="FUCULOSE PHOSPHATE ALDOLASE"/>
    <property type="match status" value="1"/>
</dbReference>
<dbReference type="Pfam" id="PF00596">
    <property type="entry name" value="Aldolase_II"/>
    <property type="match status" value="1"/>
</dbReference>
<dbReference type="GO" id="GO:0019323">
    <property type="term" value="P:pentose catabolic process"/>
    <property type="evidence" value="ECO:0007669"/>
    <property type="project" value="TreeGrafter"/>
</dbReference>
<evidence type="ECO:0000256" key="2">
    <source>
        <dbReference type="ARBA" id="ARBA00023239"/>
    </source>
</evidence>
<dbReference type="PANTHER" id="PTHR22789:SF0">
    <property type="entry name" value="3-OXO-TETRONATE 4-PHOSPHATE DECARBOXYLASE-RELATED"/>
    <property type="match status" value="1"/>
</dbReference>
<dbReference type="InterPro" id="IPR036409">
    <property type="entry name" value="Aldolase_II/adducin_N_sf"/>
</dbReference>
<evidence type="ECO:0000259" key="3">
    <source>
        <dbReference type="SMART" id="SM01007"/>
    </source>
</evidence>
<evidence type="ECO:0000256" key="1">
    <source>
        <dbReference type="ARBA" id="ARBA00022723"/>
    </source>
</evidence>
<sequence>MTTLTDTLDPGSLLVDTAARVAAAGISPGSSGNISIRAGDRVYASGTGAELGRFGSGDVAELTIDGAHLSGPKASKEVSLHLAFYRKNPTHTAVVHVHSPQAVAVSCLEPWSAQSAIPPLTPYFVMRVGQTPLIPFRVPGSPELAELVAALEFPFHAALLANHGQITSAVDAGRAVDAAVELEEVCRIVLLTSGHERRLLPEADVTALSERWGTPWSV</sequence>
<proteinExistence type="predicted"/>
<accession>A0A4S4FIG8</accession>
<keyword evidence="2" id="KW-0456">Lyase</keyword>
<dbReference type="GO" id="GO:0016832">
    <property type="term" value="F:aldehyde-lyase activity"/>
    <property type="evidence" value="ECO:0007669"/>
    <property type="project" value="TreeGrafter"/>
</dbReference>